<accession>H6MWM1</accession>
<protein>
    <submittedName>
        <fullName evidence="1">Uncharacterized protein</fullName>
    </submittedName>
</protein>
<keyword evidence="2" id="KW-1185">Reference proteome</keyword>
<gene>
    <name evidence="1" type="ordered locus">GPOL_c44290</name>
</gene>
<dbReference type="AlphaFoldDB" id="H6MWM1"/>
<sequence>MFLNDNRTEVTITVADNRPESLTPKSSVYGNGSYRDEVAALTADVDHVEHLACAKPAASSESRFSRPSRRSLRYCSYRPVACCSTAASKVVIGSLRLLLLMGVSALAGGWILDGHEHHTGGLHHDDE</sequence>
<dbReference type="HOGENOM" id="CLU_1967441_0_0_11"/>
<proteinExistence type="predicted"/>
<organism evidence="1 2">
    <name type="scientific">Gordonia polyisoprenivorans (strain DSM 44266 / VH2)</name>
    <dbReference type="NCBI Taxonomy" id="1112204"/>
    <lineage>
        <taxon>Bacteria</taxon>
        <taxon>Bacillati</taxon>
        <taxon>Actinomycetota</taxon>
        <taxon>Actinomycetes</taxon>
        <taxon>Mycobacteriales</taxon>
        <taxon>Gordoniaceae</taxon>
        <taxon>Gordonia</taxon>
    </lineage>
</organism>
<evidence type="ECO:0000313" key="2">
    <source>
        <dbReference type="Proteomes" id="UP000009154"/>
    </source>
</evidence>
<dbReference type="EMBL" id="CP003119">
    <property type="protein sequence ID" value="AFA75432.1"/>
    <property type="molecule type" value="Genomic_DNA"/>
</dbReference>
<evidence type="ECO:0000313" key="1">
    <source>
        <dbReference type="EMBL" id="AFA75432.1"/>
    </source>
</evidence>
<name>H6MWM1_GORPV</name>
<dbReference type="Proteomes" id="UP000009154">
    <property type="component" value="Chromosome"/>
</dbReference>
<reference evidence="1 2" key="1">
    <citation type="journal article" date="2012" name="Appl. Environ. Microbiol.">
        <title>Involvement of two latex-clearing proteins during rubber degradation and insights into the subsequent degradation pathway revealed by the genome sequence of Gordonia polyisoprenivorans strain VH2.</title>
        <authorList>
            <person name="Hiessl S."/>
            <person name="Schuldes J."/>
            <person name="Thurmer A."/>
            <person name="Halbsguth T."/>
            <person name="Broker D."/>
            <person name="Angelov A."/>
            <person name="Liebl W."/>
            <person name="Daniel R."/>
            <person name="Steinbuchel A."/>
        </authorList>
    </citation>
    <scope>NUCLEOTIDE SEQUENCE [LARGE SCALE GENOMIC DNA]</scope>
    <source>
        <strain evidence="2">DSM 44266 / VH2</strain>
    </source>
</reference>
<dbReference type="KEGG" id="gpo:GPOL_c44290"/>